<dbReference type="SUPFAM" id="SSF81301">
    <property type="entry name" value="Nucleotidyltransferase"/>
    <property type="match status" value="1"/>
</dbReference>
<gene>
    <name evidence="1" type="ORF">LCGC14_1469050</name>
</gene>
<dbReference type="InterPro" id="IPR043519">
    <property type="entry name" value="NT_sf"/>
</dbReference>
<sequence>MRCYKVLTTAPYPQVDLFIVQPDSWGMQYAIRTGPWQYSKWLVTKREHGGGLDSDYWIDNGSVWQRKPMDTPVNEKACCIHENEHYEAYPVPEEEHFFALIAGGWVPPEKRAPPRKD</sequence>
<reference evidence="1" key="1">
    <citation type="journal article" date="2015" name="Nature">
        <title>Complex archaea that bridge the gap between prokaryotes and eukaryotes.</title>
        <authorList>
            <person name="Spang A."/>
            <person name="Saw J.H."/>
            <person name="Jorgensen S.L."/>
            <person name="Zaremba-Niedzwiedzka K."/>
            <person name="Martijn J."/>
            <person name="Lind A.E."/>
            <person name="van Eijk R."/>
            <person name="Schleper C."/>
            <person name="Guy L."/>
            <person name="Ettema T.J."/>
        </authorList>
    </citation>
    <scope>NUCLEOTIDE SEQUENCE</scope>
</reference>
<dbReference type="EMBL" id="LAZR01010311">
    <property type="protein sequence ID" value="KKM67648.1"/>
    <property type="molecule type" value="Genomic_DNA"/>
</dbReference>
<dbReference type="AlphaFoldDB" id="A0A0F9JDH0"/>
<proteinExistence type="predicted"/>
<comment type="caution">
    <text evidence="1">The sequence shown here is derived from an EMBL/GenBank/DDBJ whole genome shotgun (WGS) entry which is preliminary data.</text>
</comment>
<evidence type="ECO:0000313" key="1">
    <source>
        <dbReference type="EMBL" id="KKM67648.1"/>
    </source>
</evidence>
<accession>A0A0F9JDH0</accession>
<name>A0A0F9JDH0_9ZZZZ</name>
<organism evidence="1">
    <name type="scientific">marine sediment metagenome</name>
    <dbReference type="NCBI Taxonomy" id="412755"/>
    <lineage>
        <taxon>unclassified sequences</taxon>
        <taxon>metagenomes</taxon>
        <taxon>ecological metagenomes</taxon>
    </lineage>
</organism>
<protein>
    <submittedName>
        <fullName evidence="1">Uncharacterized protein</fullName>
    </submittedName>
</protein>